<reference evidence="2" key="1">
    <citation type="journal article" date="2015" name="Genome Announc.">
        <title>Complete Genome Sequence of the Bacteriochlorophyll b-Producing Photosynthetic Bacterium Blastochloris viridis.</title>
        <authorList>
            <person name="Tsukatani Y."/>
            <person name="Hirose Y."/>
            <person name="Harada J."/>
            <person name="Misawa N."/>
            <person name="Mori K."/>
            <person name="Inoue K."/>
            <person name="Tamiaki H."/>
        </authorList>
    </citation>
    <scope>NUCLEOTIDE SEQUENCE [LARGE SCALE GENOMIC DNA]</scope>
    <source>
        <strain evidence="2">DSM 133</strain>
    </source>
</reference>
<dbReference type="EMBL" id="AP014854">
    <property type="protein sequence ID" value="BAR98725.1"/>
    <property type="molecule type" value="Genomic_DNA"/>
</dbReference>
<accession>A0A182CZT1</accession>
<gene>
    <name evidence="2" type="ORF">BV133_1132</name>
</gene>
<proteinExistence type="predicted"/>
<dbReference type="AlphaFoldDB" id="A0A182CZT1"/>
<evidence type="ECO:0000313" key="2">
    <source>
        <dbReference type="EMBL" id="BAR98725.1"/>
    </source>
</evidence>
<organism evidence="2">
    <name type="scientific">Blastochloris viridis</name>
    <name type="common">Rhodopseudomonas viridis</name>
    <dbReference type="NCBI Taxonomy" id="1079"/>
    <lineage>
        <taxon>Bacteria</taxon>
        <taxon>Pseudomonadati</taxon>
        <taxon>Pseudomonadota</taxon>
        <taxon>Alphaproteobacteria</taxon>
        <taxon>Hyphomicrobiales</taxon>
        <taxon>Blastochloridaceae</taxon>
        <taxon>Blastochloris</taxon>
    </lineage>
</organism>
<feature type="region of interest" description="Disordered" evidence="1">
    <location>
        <begin position="1"/>
        <end position="25"/>
    </location>
</feature>
<dbReference type="PATRIC" id="fig|1079.8.peg.1171"/>
<protein>
    <submittedName>
        <fullName evidence="2">Uncharacterized protein</fullName>
    </submittedName>
</protein>
<evidence type="ECO:0000256" key="1">
    <source>
        <dbReference type="SAM" id="MobiDB-lite"/>
    </source>
</evidence>
<sequence>MLCRGRQTRALRPGRPAITQNAPEGASRCRVLTSGLRTHAGRGCRWPGRRLFTNAGWKDRLAKRSGGRSQGWSG</sequence>
<name>A0A182CZT1_BLAVI</name>